<evidence type="ECO:0000313" key="5">
    <source>
        <dbReference type="EMBL" id="SFG67808.1"/>
    </source>
</evidence>
<sequence length="332" mass="37292">MATLSDVAKKAVVSKMTVSRVINHPEQVSDELRKLVYNAMKELKYVPNYAARALVQNRTQVVKLLILEEMDTTEPYYMNLLAGIAIELDQHHYSLQLVTRNSHTIGKCDGVIVTGMRREDFAHIIAQLDQPVVLFGQNEQGYDYIDVDNRKGMQMATEHVLSLGCKHILFYGIDINEPFMASRLEGFKRSMEHVHLKPQICLMKNSSHVAQFEAEKILRSTERRTVFVCASDRLGIGVVRAAQCLGLNVPGDVAVTGFDGVFLDRISHPQLTTIRQPIVEMGKALVSLLLEKINQNGKKVGHRIFEPELIVRGSTIQSVQTLPKESKLLGMN</sequence>
<evidence type="ECO:0000256" key="2">
    <source>
        <dbReference type="ARBA" id="ARBA00023125"/>
    </source>
</evidence>
<dbReference type="OrthoDB" id="9796186at2"/>
<keyword evidence="1" id="KW-0805">Transcription regulation</keyword>
<evidence type="ECO:0000256" key="1">
    <source>
        <dbReference type="ARBA" id="ARBA00023015"/>
    </source>
</evidence>
<dbReference type="EMBL" id="FOOY01000017">
    <property type="protein sequence ID" value="SFG67808.1"/>
    <property type="molecule type" value="Genomic_DNA"/>
</dbReference>
<dbReference type="GO" id="GO:0003700">
    <property type="term" value="F:DNA-binding transcription factor activity"/>
    <property type="evidence" value="ECO:0007669"/>
    <property type="project" value="TreeGrafter"/>
</dbReference>
<dbReference type="InterPro" id="IPR046335">
    <property type="entry name" value="LacI/GalR-like_sensor"/>
</dbReference>
<name>A0A1I2TSG4_9BACL</name>
<dbReference type="Gene3D" id="3.40.50.2300">
    <property type="match status" value="2"/>
</dbReference>
<reference evidence="6" key="1">
    <citation type="submission" date="2016-10" db="EMBL/GenBank/DDBJ databases">
        <authorList>
            <person name="Varghese N."/>
            <person name="Submissions S."/>
        </authorList>
    </citation>
    <scope>NUCLEOTIDE SEQUENCE [LARGE SCALE GENOMIC DNA]</scope>
    <source>
        <strain evidence="6">ATCC 700379</strain>
    </source>
</reference>
<dbReference type="PROSITE" id="PS50932">
    <property type="entry name" value="HTH_LACI_2"/>
    <property type="match status" value="1"/>
</dbReference>
<dbReference type="RefSeq" id="WP_093673302.1">
    <property type="nucleotide sequence ID" value="NZ_FOOY01000017.1"/>
</dbReference>
<keyword evidence="2" id="KW-0238">DNA-binding</keyword>
<organism evidence="5 6">
    <name type="scientific">Sporolactobacillus nakayamae</name>
    <dbReference type="NCBI Taxonomy" id="269670"/>
    <lineage>
        <taxon>Bacteria</taxon>
        <taxon>Bacillati</taxon>
        <taxon>Bacillota</taxon>
        <taxon>Bacilli</taxon>
        <taxon>Bacillales</taxon>
        <taxon>Sporolactobacillaceae</taxon>
        <taxon>Sporolactobacillus</taxon>
    </lineage>
</organism>
<dbReference type="PANTHER" id="PTHR30146">
    <property type="entry name" value="LACI-RELATED TRANSCRIPTIONAL REPRESSOR"/>
    <property type="match status" value="1"/>
</dbReference>
<accession>A0A1I2TSG4</accession>
<dbReference type="PANTHER" id="PTHR30146:SF154">
    <property type="entry name" value="TRANSCRIPTION REGULATOR, MEMBER OF GALR FAMILY"/>
    <property type="match status" value="1"/>
</dbReference>
<proteinExistence type="predicted"/>
<evidence type="ECO:0000259" key="4">
    <source>
        <dbReference type="PROSITE" id="PS50932"/>
    </source>
</evidence>
<dbReference type="Proteomes" id="UP000198752">
    <property type="component" value="Unassembled WGS sequence"/>
</dbReference>
<evidence type="ECO:0000313" key="6">
    <source>
        <dbReference type="Proteomes" id="UP000198752"/>
    </source>
</evidence>
<evidence type="ECO:0000256" key="3">
    <source>
        <dbReference type="ARBA" id="ARBA00023163"/>
    </source>
</evidence>
<dbReference type="Pfam" id="PF00356">
    <property type="entry name" value="LacI"/>
    <property type="match status" value="1"/>
</dbReference>
<dbReference type="CDD" id="cd01392">
    <property type="entry name" value="HTH_LacI"/>
    <property type="match status" value="1"/>
</dbReference>
<gene>
    <name evidence="5" type="ORF">SAMN02982927_02418</name>
</gene>
<dbReference type="InterPro" id="IPR028082">
    <property type="entry name" value="Peripla_BP_I"/>
</dbReference>
<dbReference type="Pfam" id="PF13377">
    <property type="entry name" value="Peripla_BP_3"/>
    <property type="match status" value="1"/>
</dbReference>
<dbReference type="InterPro" id="IPR010982">
    <property type="entry name" value="Lambda_DNA-bd_dom_sf"/>
</dbReference>
<dbReference type="SUPFAM" id="SSF53822">
    <property type="entry name" value="Periplasmic binding protein-like I"/>
    <property type="match status" value="1"/>
</dbReference>
<keyword evidence="3" id="KW-0804">Transcription</keyword>
<dbReference type="PROSITE" id="PS00356">
    <property type="entry name" value="HTH_LACI_1"/>
    <property type="match status" value="1"/>
</dbReference>
<dbReference type="SUPFAM" id="SSF47413">
    <property type="entry name" value="lambda repressor-like DNA-binding domains"/>
    <property type="match status" value="1"/>
</dbReference>
<protein>
    <submittedName>
        <fullName evidence="5">Transcriptional regulator, LacI family</fullName>
    </submittedName>
</protein>
<dbReference type="SMART" id="SM00354">
    <property type="entry name" value="HTH_LACI"/>
    <property type="match status" value="1"/>
</dbReference>
<dbReference type="AlphaFoldDB" id="A0A1I2TSG4"/>
<dbReference type="InterPro" id="IPR000843">
    <property type="entry name" value="HTH_LacI"/>
</dbReference>
<dbReference type="Gene3D" id="1.10.260.40">
    <property type="entry name" value="lambda repressor-like DNA-binding domains"/>
    <property type="match status" value="1"/>
</dbReference>
<dbReference type="GO" id="GO:0000976">
    <property type="term" value="F:transcription cis-regulatory region binding"/>
    <property type="evidence" value="ECO:0007669"/>
    <property type="project" value="TreeGrafter"/>
</dbReference>
<feature type="domain" description="HTH lacI-type" evidence="4">
    <location>
        <begin position="2"/>
        <end position="56"/>
    </location>
</feature>
<dbReference type="STRING" id="269670.SAMN02982927_02418"/>
<keyword evidence="6" id="KW-1185">Reference proteome</keyword>